<dbReference type="CDD" id="cd17328">
    <property type="entry name" value="MFS_spinster_like"/>
    <property type="match status" value="1"/>
</dbReference>
<accession>A0A1X7U820</accession>
<reference evidence="11" key="1">
    <citation type="journal article" date="2010" name="Nature">
        <title>The Amphimedon queenslandica genome and the evolution of animal complexity.</title>
        <authorList>
            <person name="Srivastava M."/>
            <person name="Simakov O."/>
            <person name="Chapman J."/>
            <person name="Fahey B."/>
            <person name="Gauthier M.E."/>
            <person name="Mitros T."/>
            <person name="Richards G.S."/>
            <person name="Conaco C."/>
            <person name="Dacre M."/>
            <person name="Hellsten U."/>
            <person name="Larroux C."/>
            <person name="Putnam N.H."/>
            <person name="Stanke M."/>
            <person name="Adamska M."/>
            <person name="Darling A."/>
            <person name="Degnan S.M."/>
            <person name="Oakley T.H."/>
            <person name="Plachetzki D.C."/>
            <person name="Zhai Y."/>
            <person name="Adamski M."/>
            <person name="Calcino A."/>
            <person name="Cummins S.F."/>
            <person name="Goodstein D.M."/>
            <person name="Harris C."/>
            <person name="Jackson D.J."/>
            <person name="Leys S.P."/>
            <person name="Shu S."/>
            <person name="Woodcroft B.J."/>
            <person name="Vervoort M."/>
            <person name="Kosik K.S."/>
            <person name="Manning G."/>
            <person name="Degnan B.M."/>
            <person name="Rokhsar D.S."/>
        </authorList>
    </citation>
    <scope>NUCLEOTIDE SEQUENCE [LARGE SCALE GENOMIC DNA]</scope>
</reference>
<dbReference type="GO" id="GO:0016020">
    <property type="term" value="C:membrane"/>
    <property type="evidence" value="ECO:0007669"/>
    <property type="project" value="UniProtKB-SubCell"/>
</dbReference>
<feature type="transmembrane region" description="Helical" evidence="8">
    <location>
        <begin position="463"/>
        <end position="485"/>
    </location>
</feature>
<evidence type="ECO:0000259" key="9">
    <source>
        <dbReference type="PROSITE" id="PS50850"/>
    </source>
</evidence>
<comment type="similarity">
    <text evidence="6">Belongs to the major facilitator superfamily. Spinster (TC 2.A.1.49) family.</text>
</comment>
<evidence type="ECO:0000313" key="11">
    <source>
        <dbReference type="Proteomes" id="UP000007879"/>
    </source>
</evidence>
<evidence type="ECO:0000256" key="6">
    <source>
        <dbReference type="ARBA" id="ARBA00024338"/>
    </source>
</evidence>
<comment type="subcellular location">
    <subcellularLocation>
        <location evidence="1">Membrane</location>
        <topology evidence="1">Multi-pass membrane protein</topology>
    </subcellularLocation>
</comment>
<evidence type="ECO:0000256" key="5">
    <source>
        <dbReference type="ARBA" id="ARBA00023136"/>
    </source>
</evidence>
<feature type="transmembrane region" description="Helical" evidence="8">
    <location>
        <begin position="366"/>
        <end position="386"/>
    </location>
</feature>
<proteinExistence type="inferred from homology"/>
<dbReference type="PANTHER" id="PTHR23505">
    <property type="entry name" value="SPINSTER"/>
    <property type="match status" value="1"/>
</dbReference>
<name>A0A1X7U820_AMPQE</name>
<evidence type="ECO:0000256" key="1">
    <source>
        <dbReference type="ARBA" id="ARBA00004141"/>
    </source>
</evidence>
<dbReference type="InterPro" id="IPR044770">
    <property type="entry name" value="MFS_spinster-like"/>
</dbReference>
<feature type="region of interest" description="Disordered" evidence="7">
    <location>
        <begin position="1"/>
        <end position="84"/>
    </location>
</feature>
<feature type="transmembrane region" description="Helical" evidence="8">
    <location>
        <begin position="248"/>
        <end position="267"/>
    </location>
</feature>
<dbReference type="InParanoid" id="A0A1X7U820"/>
<feature type="transmembrane region" description="Helical" evidence="8">
    <location>
        <begin position="223"/>
        <end position="242"/>
    </location>
</feature>
<feature type="domain" description="Major facilitator superfamily (MFS) profile" evidence="9">
    <location>
        <begin position="123"/>
        <end position="565"/>
    </location>
</feature>
<evidence type="ECO:0000256" key="2">
    <source>
        <dbReference type="ARBA" id="ARBA00022448"/>
    </source>
</evidence>
<dbReference type="PANTHER" id="PTHR23505:SF79">
    <property type="entry name" value="PROTEIN SPINSTER"/>
    <property type="match status" value="1"/>
</dbReference>
<dbReference type="InterPro" id="IPR011701">
    <property type="entry name" value="MFS"/>
</dbReference>
<gene>
    <name evidence="10" type="primary">100631957</name>
</gene>
<dbReference type="eggNOG" id="KOG1330">
    <property type="taxonomic scope" value="Eukaryota"/>
</dbReference>
<dbReference type="Proteomes" id="UP000007879">
    <property type="component" value="Unassembled WGS sequence"/>
</dbReference>
<dbReference type="AlphaFoldDB" id="A0A1X7U820"/>
<feature type="transmembrane region" description="Helical" evidence="8">
    <location>
        <begin position="497"/>
        <end position="520"/>
    </location>
</feature>
<protein>
    <recommendedName>
        <fullName evidence="9">Major facilitator superfamily (MFS) profile domain-containing protein</fullName>
    </recommendedName>
</protein>
<keyword evidence="2" id="KW-0813">Transport</keyword>
<dbReference type="PROSITE" id="PS50850">
    <property type="entry name" value="MFS"/>
    <property type="match status" value="1"/>
</dbReference>
<dbReference type="EnsemblMetazoa" id="XM_003388711.2">
    <property type="protein sequence ID" value="XP_003388759.1"/>
    <property type="gene ID" value="LOC100631957"/>
</dbReference>
<feature type="transmembrane region" description="Helical" evidence="8">
    <location>
        <begin position="116"/>
        <end position="133"/>
    </location>
</feature>
<reference evidence="10" key="2">
    <citation type="submission" date="2017-05" db="UniProtKB">
        <authorList>
            <consortium name="EnsemblMetazoa"/>
        </authorList>
    </citation>
    <scope>IDENTIFICATION</scope>
</reference>
<dbReference type="Pfam" id="PF07690">
    <property type="entry name" value="MFS_1"/>
    <property type="match status" value="1"/>
</dbReference>
<feature type="transmembrane region" description="Helical" evidence="8">
    <location>
        <begin position="196"/>
        <end position="216"/>
    </location>
</feature>
<evidence type="ECO:0000313" key="10">
    <source>
        <dbReference type="EnsemblMetazoa" id="Aqu2.1.23808_001"/>
    </source>
</evidence>
<dbReference type="KEGG" id="aqu:100631957"/>
<feature type="transmembrane region" description="Helical" evidence="8">
    <location>
        <begin position="313"/>
        <end position="332"/>
    </location>
</feature>
<dbReference type="InterPro" id="IPR020846">
    <property type="entry name" value="MFS_dom"/>
</dbReference>
<feature type="transmembrane region" description="Helical" evidence="8">
    <location>
        <begin position="288"/>
        <end position="307"/>
    </location>
</feature>
<keyword evidence="4 8" id="KW-1133">Transmembrane helix</keyword>
<dbReference type="InterPro" id="IPR036259">
    <property type="entry name" value="MFS_trans_sf"/>
</dbReference>
<evidence type="ECO:0000256" key="4">
    <source>
        <dbReference type="ARBA" id="ARBA00022989"/>
    </source>
</evidence>
<feature type="compositionally biased region" description="Acidic residues" evidence="7">
    <location>
        <begin position="68"/>
        <end position="81"/>
    </location>
</feature>
<feature type="transmembrane region" description="Helical" evidence="8">
    <location>
        <begin position="532"/>
        <end position="558"/>
    </location>
</feature>
<keyword evidence="11" id="KW-1185">Reference proteome</keyword>
<dbReference type="OrthoDB" id="3639251at2759"/>
<feature type="compositionally biased region" description="Acidic residues" evidence="7">
    <location>
        <begin position="9"/>
        <end position="20"/>
    </location>
</feature>
<feature type="transmembrane region" description="Helical" evidence="8">
    <location>
        <begin position="406"/>
        <end position="425"/>
    </location>
</feature>
<evidence type="ECO:0000256" key="3">
    <source>
        <dbReference type="ARBA" id="ARBA00022692"/>
    </source>
</evidence>
<dbReference type="OMA" id="WAWLPTF"/>
<feature type="transmembrane region" description="Helical" evidence="8">
    <location>
        <begin position="437"/>
        <end position="457"/>
    </location>
</feature>
<dbReference type="Gene3D" id="1.20.1250.20">
    <property type="entry name" value="MFS general substrate transporter like domains"/>
    <property type="match status" value="1"/>
</dbReference>
<dbReference type="GO" id="GO:0022857">
    <property type="term" value="F:transmembrane transporter activity"/>
    <property type="evidence" value="ECO:0007669"/>
    <property type="project" value="InterPro"/>
</dbReference>
<organism evidence="10">
    <name type="scientific">Amphimedon queenslandica</name>
    <name type="common">Sponge</name>
    <dbReference type="NCBI Taxonomy" id="400682"/>
    <lineage>
        <taxon>Eukaryota</taxon>
        <taxon>Metazoa</taxon>
        <taxon>Porifera</taxon>
        <taxon>Demospongiae</taxon>
        <taxon>Heteroscleromorpha</taxon>
        <taxon>Haplosclerida</taxon>
        <taxon>Niphatidae</taxon>
        <taxon>Amphimedon</taxon>
    </lineage>
</organism>
<sequence length="589" mass="64798">MAAEKEPDLIEETEEEEEICNEPLVLQNNGHDPPLTEEKVSLLDSRSFTASFRKESDTPVPQIGREDDQTEYDDDNDDDDDKSLLPEKYSRLSFLDCIGLRAFVASYRSTNPQKRITPFAIVLLLVLLLLYVLNQADRLVLAVLIPSGLRCNDDDNNSTSDSTSHCPAPPASNASVNSTALNSDCISFGDTEQGLLTGPAFVVVYVITGLPLAYLADTRSRPLVLLVGVGFWSVMVFLTGFVKQFWQLLVLRIMLGIGEASFNPVAYSLMADFFPVRNRASVFSFYNYGVYFGGAFGWMSGAITGVLDWRWTFRILGIVGMGMLPLAMMALWEPKRIREKRKKRLRGKSYYTVWETFKYLIRCPPYILLIIAGSVRNIPGYALGYWLPTYYSRVFQVGSHDYGPKVGLVVLFGGGLGCFLGGALSDWLSRHRQGAKAYVIAVSQVLAAPAIIGVLMVDSPTTSYGLLFIAYVTAETWLGPAAALVQDITLPGMRAQASAVYIGVISIVASIGPVLVPLFSDHVPAFSDCLGLRYALLCTVPTFYFISALIFGSLGLVMKYWAQKHKNKSGSYAIFTDAIATSNENGKAT</sequence>
<keyword evidence="5 8" id="KW-0472">Membrane</keyword>
<evidence type="ECO:0000256" key="7">
    <source>
        <dbReference type="SAM" id="MobiDB-lite"/>
    </source>
</evidence>
<dbReference type="EnsemblMetazoa" id="Aqu2.1.23808_001">
    <property type="protein sequence ID" value="Aqu2.1.23808_001"/>
    <property type="gene ID" value="Aqu2.1.23808"/>
</dbReference>
<evidence type="ECO:0000256" key="8">
    <source>
        <dbReference type="SAM" id="Phobius"/>
    </source>
</evidence>
<keyword evidence="3 8" id="KW-0812">Transmembrane</keyword>
<dbReference type="SUPFAM" id="SSF103473">
    <property type="entry name" value="MFS general substrate transporter"/>
    <property type="match status" value="1"/>
</dbReference>